<sequence>MKLKNRYKIIIAVFVCLFTAGATLAYFSENHSIQNRFSTLTPEMQIKENFNREDKWLPGEEKLKEVKFKNSGQSAALLRFRLEVDTKDSGVEGKDIILWAAEDFPEFWTPGGENAEGRVTLESDTWYYFTRVAEPGETTQVTLESVSFNKELSNDKAHDTDVSGKQIDVKVKAEMIQVSTEAAQTLFGRTYTLSENDQIQWQ</sequence>
<dbReference type="Proteomes" id="UP001325248">
    <property type="component" value="Chromosome"/>
</dbReference>
<proteinExistence type="predicted"/>
<protein>
    <recommendedName>
        <fullName evidence="3">Alternate signal-mediated exported protein</fullName>
    </recommendedName>
</protein>
<evidence type="ECO:0008006" key="3">
    <source>
        <dbReference type="Google" id="ProtNLM"/>
    </source>
</evidence>
<gene>
    <name evidence="1" type="ORF">BLCOC_03090</name>
</gene>
<dbReference type="NCBIfam" id="TIGR04090">
    <property type="entry name" value="exp_by_SipW_IV"/>
    <property type="match status" value="1"/>
</dbReference>
<organism evidence="1 2">
    <name type="scientific">Blautia producta</name>
    <dbReference type="NCBI Taxonomy" id="33035"/>
    <lineage>
        <taxon>Bacteria</taxon>
        <taxon>Bacillati</taxon>
        <taxon>Bacillota</taxon>
        <taxon>Clostridia</taxon>
        <taxon>Lachnospirales</taxon>
        <taxon>Lachnospiraceae</taxon>
        <taxon>Blautia</taxon>
    </lineage>
</organism>
<dbReference type="InterPro" id="IPR024008">
    <property type="entry name" value="BsaA"/>
</dbReference>
<dbReference type="NCBIfam" id="TIGR04088">
    <property type="entry name" value="cognate_SipW"/>
    <property type="match status" value="1"/>
</dbReference>
<dbReference type="InterPro" id="IPR023833">
    <property type="entry name" value="Signal_pept_SipW-depend-type"/>
</dbReference>
<accession>A0ABZ0U7I2</accession>
<evidence type="ECO:0000313" key="2">
    <source>
        <dbReference type="Proteomes" id="UP001325248"/>
    </source>
</evidence>
<evidence type="ECO:0000313" key="1">
    <source>
        <dbReference type="EMBL" id="WPX71985.1"/>
    </source>
</evidence>
<name>A0ABZ0U7I2_9FIRM</name>
<reference evidence="1" key="1">
    <citation type="submission" date="2023-10" db="EMBL/GenBank/DDBJ databases">
        <title>Genome sequence of Blautia coccoides DSM 935.</title>
        <authorList>
            <person name="Boeer T."/>
            <person name="Bengelsdorf F.R."/>
            <person name="Daniel R."/>
            <person name="Poehlein A."/>
        </authorList>
    </citation>
    <scope>NUCLEOTIDE SEQUENCE [LARGE SCALE GENOMIC DNA]</scope>
    <source>
        <strain evidence="1">DSM 935</strain>
    </source>
</reference>
<keyword evidence="2" id="KW-1185">Reference proteome</keyword>
<dbReference type="EMBL" id="CP136422">
    <property type="protein sequence ID" value="WPX71985.1"/>
    <property type="molecule type" value="Genomic_DNA"/>
</dbReference>